<accession>A0A645A1D2</accession>
<dbReference type="EMBL" id="VSSQ01011507">
    <property type="protein sequence ID" value="MPM47005.1"/>
    <property type="molecule type" value="Genomic_DNA"/>
</dbReference>
<proteinExistence type="predicted"/>
<evidence type="ECO:0000313" key="1">
    <source>
        <dbReference type="EMBL" id="MPM47005.1"/>
    </source>
</evidence>
<reference evidence="1" key="1">
    <citation type="submission" date="2019-08" db="EMBL/GenBank/DDBJ databases">
        <authorList>
            <person name="Kucharzyk K."/>
            <person name="Murdoch R.W."/>
            <person name="Higgins S."/>
            <person name="Loffler F."/>
        </authorList>
    </citation>
    <scope>NUCLEOTIDE SEQUENCE</scope>
</reference>
<organism evidence="1">
    <name type="scientific">bioreactor metagenome</name>
    <dbReference type="NCBI Taxonomy" id="1076179"/>
    <lineage>
        <taxon>unclassified sequences</taxon>
        <taxon>metagenomes</taxon>
        <taxon>ecological metagenomes</taxon>
    </lineage>
</organism>
<sequence>MNQAKNYEEMQSLLRLPQQKDKEYQAALYLLSTDDDLTRIAKPCISEDGIAFQKIKNDANWLGDKTKQVVEIANNLFNSASVCSLAPADLAWLGYPLLEQVCNSLFIAGDQCAVVIGHSAQGKATLTLDSSSWERNKQFAEKLQKMETTLSAELNIDR</sequence>
<name>A0A645A1D2_9ZZZZ</name>
<gene>
    <name evidence="1" type="ORF">SDC9_93713</name>
</gene>
<protein>
    <submittedName>
        <fullName evidence="1">Uncharacterized protein</fullName>
    </submittedName>
</protein>
<dbReference type="AlphaFoldDB" id="A0A645A1D2"/>
<comment type="caution">
    <text evidence="1">The sequence shown here is derived from an EMBL/GenBank/DDBJ whole genome shotgun (WGS) entry which is preliminary data.</text>
</comment>